<proteinExistence type="predicted"/>
<dbReference type="Gene3D" id="3.40.50.2000">
    <property type="entry name" value="Glycogen Phosphorylase B"/>
    <property type="match status" value="2"/>
</dbReference>
<dbReference type="Proteomes" id="UP000829708">
    <property type="component" value="Chromosome"/>
</dbReference>
<dbReference type="EC" id="2.4.-.-" evidence="3"/>
<accession>A0ABY4DF47</accession>
<sequence length="377" mass="42325">MRILIVAGGYPTEKYYLNGIFEFDQAQALAKQGHEVIFAAIDLRSVRRWRHWFFESIEKNNVSIEVVNIPLGPVAPIVLHFFGLLGLKYIYRKCLKKFGKPDVIHAHFTDYAYIALQSLKKTKIPIVMTEHSSGINCINIDQKLCRTAEKVYHNVNTVIAVSNELKAKIMQEFSIKALYIPNVVDLKIFSYDSNPNKDSKFRIISVGNLIPRKRMKALISGFASFVKFVPDSELFIYGSGPEKDNLQAQISSLRLSDRIVLKGSCKRDIIANALKTASCFVLVSEVETFGVVLVEAMACGLPVIATKSGGPESFIHSGNGILIPVDDEQSLLDALKKMYLTINDYNRGEISSEVKQLFSAESIVNQLESVYERVIYD</sequence>
<dbReference type="Pfam" id="PF13439">
    <property type="entry name" value="Glyco_transf_4"/>
    <property type="match status" value="1"/>
</dbReference>
<protein>
    <submittedName>
        <fullName evidence="3">Glycosyltransferase</fullName>
        <ecNumber evidence="3">2.4.-.-</ecNumber>
    </submittedName>
</protein>
<keyword evidence="4" id="KW-1185">Reference proteome</keyword>
<keyword evidence="3" id="KW-0328">Glycosyltransferase</keyword>
<organism evidence="3 4">
    <name type="scientific">Sphaerochaeta associata</name>
    <dbReference type="NCBI Taxonomy" id="1129264"/>
    <lineage>
        <taxon>Bacteria</taxon>
        <taxon>Pseudomonadati</taxon>
        <taxon>Spirochaetota</taxon>
        <taxon>Spirochaetia</taxon>
        <taxon>Spirochaetales</taxon>
        <taxon>Sphaerochaetaceae</taxon>
        <taxon>Sphaerochaeta</taxon>
    </lineage>
</organism>
<evidence type="ECO:0000259" key="1">
    <source>
        <dbReference type="Pfam" id="PF00534"/>
    </source>
</evidence>
<evidence type="ECO:0000313" key="4">
    <source>
        <dbReference type="Proteomes" id="UP000829708"/>
    </source>
</evidence>
<keyword evidence="3" id="KW-0808">Transferase</keyword>
<feature type="domain" description="Glycosyltransferase subfamily 4-like N-terminal" evidence="2">
    <location>
        <begin position="25"/>
        <end position="186"/>
    </location>
</feature>
<dbReference type="Pfam" id="PF00534">
    <property type="entry name" value="Glycos_transf_1"/>
    <property type="match status" value="1"/>
</dbReference>
<dbReference type="InterPro" id="IPR001296">
    <property type="entry name" value="Glyco_trans_1"/>
</dbReference>
<dbReference type="GO" id="GO:0016757">
    <property type="term" value="F:glycosyltransferase activity"/>
    <property type="evidence" value="ECO:0007669"/>
    <property type="project" value="UniProtKB-KW"/>
</dbReference>
<dbReference type="PANTHER" id="PTHR45947:SF3">
    <property type="entry name" value="SULFOQUINOVOSYL TRANSFERASE SQD2"/>
    <property type="match status" value="1"/>
</dbReference>
<feature type="domain" description="Glycosyl transferase family 1" evidence="1">
    <location>
        <begin position="194"/>
        <end position="339"/>
    </location>
</feature>
<dbReference type="InterPro" id="IPR028098">
    <property type="entry name" value="Glyco_trans_4-like_N"/>
</dbReference>
<name>A0ABY4DF47_9SPIR</name>
<evidence type="ECO:0000259" key="2">
    <source>
        <dbReference type="Pfam" id="PF13439"/>
    </source>
</evidence>
<reference evidence="4" key="1">
    <citation type="journal article" date="2024" name="J Bioinform Genom">
        <title>Complete genome sequence of the type strain bacterium Sphaerochaeta associata GLS2t (VKM B-2742)t.</title>
        <authorList>
            <person name="Troshina O.Y."/>
            <person name="Tepeeva A.N."/>
            <person name="Arzamasceva V.O."/>
            <person name="Whitman W.B."/>
            <person name="Varghese N."/>
            <person name="Shapiro N."/>
            <person name="Woyke T."/>
            <person name="Kripides N.C."/>
            <person name="Vasilenko O.V."/>
        </authorList>
    </citation>
    <scope>NUCLEOTIDE SEQUENCE [LARGE SCALE GENOMIC DNA]</scope>
    <source>
        <strain evidence="4">GLS2T</strain>
    </source>
</reference>
<evidence type="ECO:0000313" key="3">
    <source>
        <dbReference type="EMBL" id="UOM51567.1"/>
    </source>
</evidence>
<dbReference type="PANTHER" id="PTHR45947">
    <property type="entry name" value="SULFOQUINOVOSYL TRANSFERASE SQD2"/>
    <property type="match status" value="1"/>
</dbReference>
<dbReference type="EMBL" id="CP094929">
    <property type="protein sequence ID" value="UOM51567.1"/>
    <property type="molecule type" value="Genomic_DNA"/>
</dbReference>
<dbReference type="InterPro" id="IPR050194">
    <property type="entry name" value="Glycosyltransferase_grp1"/>
</dbReference>
<dbReference type="SUPFAM" id="SSF53756">
    <property type="entry name" value="UDP-Glycosyltransferase/glycogen phosphorylase"/>
    <property type="match status" value="1"/>
</dbReference>
<dbReference type="RefSeq" id="WP_244773037.1">
    <property type="nucleotide sequence ID" value="NZ_CP094929.1"/>
</dbReference>
<gene>
    <name evidence="3" type="ORF">MUG09_02110</name>
</gene>